<keyword evidence="2" id="KW-1185">Reference proteome</keyword>
<dbReference type="EMBL" id="JAIWYP010000011">
    <property type="protein sequence ID" value="KAH3737894.1"/>
    <property type="molecule type" value="Genomic_DNA"/>
</dbReference>
<evidence type="ECO:0000313" key="1">
    <source>
        <dbReference type="EMBL" id="KAH3737894.1"/>
    </source>
</evidence>
<organism evidence="1 2">
    <name type="scientific">Dreissena polymorpha</name>
    <name type="common">Zebra mussel</name>
    <name type="synonym">Mytilus polymorpha</name>
    <dbReference type="NCBI Taxonomy" id="45954"/>
    <lineage>
        <taxon>Eukaryota</taxon>
        <taxon>Metazoa</taxon>
        <taxon>Spiralia</taxon>
        <taxon>Lophotrochozoa</taxon>
        <taxon>Mollusca</taxon>
        <taxon>Bivalvia</taxon>
        <taxon>Autobranchia</taxon>
        <taxon>Heteroconchia</taxon>
        <taxon>Euheterodonta</taxon>
        <taxon>Imparidentia</taxon>
        <taxon>Neoheterodontei</taxon>
        <taxon>Myida</taxon>
        <taxon>Dreissenoidea</taxon>
        <taxon>Dreissenidae</taxon>
        <taxon>Dreissena</taxon>
    </lineage>
</organism>
<gene>
    <name evidence="1" type="ORF">DPMN_044492</name>
</gene>
<accession>A0A9D4D498</accession>
<comment type="caution">
    <text evidence="1">The sequence shown here is derived from an EMBL/GenBank/DDBJ whole genome shotgun (WGS) entry which is preliminary data.</text>
</comment>
<dbReference type="InterPro" id="IPR036691">
    <property type="entry name" value="Endo/exonu/phosph_ase_sf"/>
</dbReference>
<sequence length="53" mass="6101">MDDAEEEDKDAFFDSLQTVLEDIAQHDVLMLLGDFNAKVGCENEDRERTMGRH</sequence>
<dbReference type="AlphaFoldDB" id="A0A9D4D498"/>
<dbReference type="Proteomes" id="UP000828390">
    <property type="component" value="Unassembled WGS sequence"/>
</dbReference>
<reference evidence="1" key="1">
    <citation type="journal article" date="2019" name="bioRxiv">
        <title>The Genome of the Zebra Mussel, Dreissena polymorpha: A Resource for Invasive Species Research.</title>
        <authorList>
            <person name="McCartney M.A."/>
            <person name="Auch B."/>
            <person name="Kono T."/>
            <person name="Mallez S."/>
            <person name="Zhang Y."/>
            <person name="Obille A."/>
            <person name="Becker A."/>
            <person name="Abrahante J.E."/>
            <person name="Garbe J."/>
            <person name="Badalamenti J.P."/>
            <person name="Herman A."/>
            <person name="Mangelson H."/>
            <person name="Liachko I."/>
            <person name="Sullivan S."/>
            <person name="Sone E.D."/>
            <person name="Koren S."/>
            <person name="Silverstein K.A.T."/>
            <person name="Beckman K.B."/>
            <person name="Gohl D.M."/>
        </authorList>
    </citation>
    <scope>NUCLEOTIDE SEQUENCE</scope>
    <source>
        <strain evidence="1">Duluth1</strain>
        <tissue evidence="1">Whole animal</tissue>
    </source>
</reference>
<evidence type="ECO:0008006" key="3">
    <source>
        <dbReference type="Google" id="ProtNLM"/>
    </source>
</evidence>
<dbReference type="SUPFAM" id="SSF56219">
    <property type="entry name" value="DNase I-like"/>
    <property type="match status" value="1"/>
</dbReference>
<name>A0A9D4D498_DREPO</name>
<protein>
    <recommendedName>
        <fullName evidence="3">Craniofacial development protein 2-like</fullName>
    </recommendedName>
</protein>
<proteinExistence type="predicted"/>
<evidence type="ECO:0000313" key="2">
    <source>
        <dbReference type="Proteomes" id="UP000828390"/>
    </source>
</evidence>
<reference evidence="1" key="2">
    <citation type="submission" date="2020-11" db="EMBL/GenBank/DDBJ databases">
        <authorList>
            <person name="McCartney M.A."/>
            <person name="Auch B."/>
            <person name="Kono T."/>
            <person name="Mallez S."/>
            <person name="Becker A."/>
            <person name="Gohl D.M."/>
            <person name="Silverstein K.A.T."/>
            <person name="Koren S."/>
            <person name="Bechman K.B."/>
            <person name="Herman A."/>
            <person name="Abrahante J.E."/>
            <person name="Garbe J."/>
        </authorList>
    </citation>
    <scope>NUCLEOTIDE SEQUENCE</scope>
    <source>
        <strain evidence="1">Duluth1</strain>
        <tissue evidence="1">Whole animal</tissue>
    </source>
</reference>